<reference evidence="4" key="2">
    <citation type="journal article" date="2024" name="Plant">
        <title>Genomic evolution and insights into agronomic trait innovations of Sesamum species.</title>
        <authorList>
            <person name="Miao H."/>
            <person name="Wang L."/>
            <person name="Qu L."/>
            <person name="Liu H."/>
            <person name="Sun Y."/>
            <person name="Le M."/>
            <person name="Wang Q."/>
            <person name="Wei S."/>
            <person name="Zheng Y."/>
            <person name="Lin W."/>
            <person name="Duan Y."/>
            <person name="Cao H."/>
            <person name="Xiong S."/>
            <person name="Wang X."/>
            <person name="Wei L."/>
            <person name="Li C."/>
            <person name="Ma Q."/>
            <person name="Ju M."/>
            <person name="Zhao R."/>
            <person name="Li G."/>
            <person name="Mu C."/>
            <person name="Tian Q."/>
            <person name="Mei H."/>
            <person name="Zhang T."/>
            <person name="Gao T."/>
            <person name="Zhang H."/>
        </authorList>
    </citation>
    <scope>NUCLEOTIDE SEQUENCE</scope>
    <source>
        <strain evidence="4">G01</strain>
    </source>
</reference>
<comment type="similarity">
    <text evidence="3">Belongs to the GRAS family.</text>
</comment>
<accession>A0AAW2N2I1</accession>
<dbReference type="AlphaFoldDB" id="A0AAW2N2I1"/>
<keyword evidence="1" id="KW-0805">Transcription regulation</keyword>
<protein>
    <submittedName>
        <fullName evidence="4">SCARECROW-LIKE protein 7</fullName>
    </submittedName>
</protein>
<dbReference type="EMBL" id="JACGWK010000008">
    <property type="protein sequence ID" value="KAL0338147.1"/>
    <property type="molecule type" value="Genomic_DNA"/>
</dbReference>
<keyword evidence="2" id="KW-0804">Transcription</keyword>
<comment type="caution">
    <text evidence="4">The sequence shown here is derived from an EMBL/GenBank/DDBJ whole genome shotgun (WGS) entry which is preliminary data.</text>
</comment>
<evidence type="ECO:0000256" key="3">
    <source>
        <dbReference type="PROSITE-ProRule" id="PRU01191"/>
    </source>
</evidence>
<evidence type="ECO:0000313" key="4">
    <source>
        <dbReference type="EMBL" id="KAL0338147.1"/>
    </source>
</evidence>
<gene>
    <name evidence="4" type="ORF">Sangu_1336800</name>
</gene>
<evidence type="ECO:0000256" key="2">
    <source>
        <dbReference type="ARBA" id="ARBA00023163"/>
    </source>
</evidence>
<dbReference type="PROSITE" id="PS50985">
    <property type="entry name" value="GRAS"/>
    <property type="match status" value="1"/>
</dbReference>
<dbReference type="PANTHER" id="PTHR31636">
    <property type="entry name" value="OSJNBA0084A10.13 PROTEIN-RELATED"/>
    <property type="match status" value="1"/>
</dbReference>
<evidence type="ECO:0000256" key="1">
    <source>
        <dbReference type="ARBA" id="ARBA00023015"/>
    </source>
</evidence>
<name>A0AAW2N2I1_9LAMI</name>
<organism evidence="4">
    <name type="scientific">Sesamum angustifolium</name>
    <dbReference type="NCBI Taxonomy" id="2727405"/>
    <lineage>
        <taxon>Eukaryota</taxon>
        <taxon>Viridiplantae</taxon>
        <taxon>Streptophyta</taxon>
        <taxon>Embryophyta</taxon>
        <taxon>Tracheophyta</taxon>
        <taxon>Spermatophyta</taxon>
        <taxon>Magnoliopsida</taxon>
        <taxon>eudicotyledons</taxon>
        <taxon>Gunneridae</taxon>
        <taxon>Pentapetalae</taxon>
        <taxon>asterids</taxon>
        <taxon>lamiids</taxon>
        <taxon>Lamiales</taxon>
        <taxon>Pedaliaceae</taxon>
        <taxon>Sesamum</taxon>
    </lineage>
</organism>
<feature type="region of interest" description="SAW" evidence="3">
    <location>
        <begin position="326"/>
        <end position="397"/>
    </location>
</feature>
<reference evidence="4" key="1">
    <citation type="submission" date="2020-06" db="EMBL/GenBank/DDBJ databases">
        <authorList>
            <person name="Li T."/>
            <person name="Hu X."/>
            <person name="Zhang T."/>
            <person name="Song X."/>
            <person name="Zhang H."/>
            <person name="Dai N."/>
            <person name="Sheng W."/>
            <person name="Hou X."/>
            <person name="Wei L."/>
        </authorList>
    </citation>
    <scope>NUCLEOTIDE SEQUENCE</scope>
    <source>
        <strain evidence="4">G01</strain>
        <tissue evidence="4">Leaf</tissue>
    </source>
</reference>
<proteinExistence type="inferred from homology"/>
<sequence length="397" mass="45684">MDGLEIIPTEEIEDICEWINGNDAEGDEWSPCLSLESGQNSIVSPFMDEMSLELPVDEMQVDDQLTLLHLMRAYGEARNNGEKELAEVIVKSINEKTNPLGNTMERVAYNLFQSTENQGEYLRQESSKNFVAAFKALYQSIPNGRFAHFTANSAILESVPDDAAMIQIVDFDMGEGIQWPPLIEALSGKKKALRLTSVKSEEECTSSCWNFEDAKKRLLAHARQYGVKLQIEERSIEDFACELMRMKKRGQGREWLVFNCWWDYHTWGGEGESLNTCCSYTSYFDNLLRHYQAIFESLEGNFPVYLAEARTAMESLFLAPFMSPTGWSMDWEEMTKSRDQAETRLEGRKLSQESLAEAKQIVNERENSYRVTIERLRENEMVLKWKETPVVRVSTWV</sequence>
<dbReference type="Pfam" id="PF03514">
    <property type="entry name" value="GRAS"/>
    <property type="match status" value="2"/>
</dbReference>
<feature type="region of interest" description="Leucine repeat II (LRII)" evidence="3">
    <location>
        <begin position="213"/>
        <end position="245"/>
    </location>
</feature>
<comment type="caution">
    <text evidence="3">Lacks conserved residue(s) required for the propagation of feature annotation.</text>
</comment>
<dbReference type="InterPro" id="IPR005202">
    <property type="entry name" value="TF_GRAS"/>
</dbReference>